<comment type="caution">
    <text evidence="8">The sequence shown here is derived from an EMBL/GenBank/DDBJ whole genome shotgun (WGS) entry which is preliminary data.</text>
</comment>
<comment type="catalytic activity">
    <reaction evidence="6">
        <text>L-tryptophan + O2 = indole-3-acetamide + CO2 + H2O</text>
        <dbReference type="Rhea" id="RHEA:16165"/>
        <dbReference type="ChEBI" id="CHEBI:15377"/>
        <dbReference type="ChEBI" id="CHEBI:15379"/>
        <dbReference type="ChEBI" id="CHEBI:16031"/>
        <dbReference type="ChEBI" id="CHEBI:16526"/>
        <dbReference type="ChEBI" id="CHEBI:57912"/>
        <dbReference type="EC" id="1.13.12.3"/>
    </reaction>
</comment>
<dbReference type="InterPro" id="IPR036188">
    <property type="entry name" value="FAD/NAD-bd_sf"/>
</dbReference>
<dbReference type="PANTHER" id="PTHR10742">
    <property type="entry name" value="FLAVIN MONOAMINE OXIDASE"/>
    <property type="match status" value="1"/>
</dbReference>
<evidence type="ECO:0000313" key="9">
    <source>
        <dbReference type="Proteomes" id="UP000613030"/>
    </source>
</evidence>
<evidence type="ECO:0000256" key="4">
    <source>
        <dbReference type="ARBA" id="ARBA00017871"/>
    </source>
</evidence>
<dbReference type="Proteomes" id="UP000613030">
    <property type="component" value="Unassembled WGS sequence"/>
</dbReference>
<accession>A0ABS1KRT2</accession>
<evidence type="ECO:0000256" key="6">
    <source>
        <dbReference type="ARBA" id="ARBA00047321"/>
    </source>
</evidence>
<evidence type="ECO:0000256" key="3">
    <source>
        <dbReference type="ARBA" id="ARBA00012535"/>
    </source>
</evidence>
<dbReference type="Pfam" id="PF13450">
    <property type="entry name" value="NAD_binding_8"/>
    <property type="match status" value="1"/>
</dbReference>
<evidence type="ECO:0000259" key="7">
    <source>
        <dbReference type="Pfam" id="PF01593"/>
    </source>
</evidence>
<protein>
    <recommendedName>
        <fullName evidence="4">Tryptophan 2-monooxygenase</fullName>
        <ecNumber evidence="3">1.13.12.3</ecNumber>
    </recommendedName>
</protein>
<dbReference type="EC" id="1.13.12.3" evidence="3"/>
<comment type="similarity">
    <text evidence="2">Belongs to the tryptophan 2-monooxygenase family.</text>
</comment>
<evidence type="ECO:0000256" key="2">
    <source>
        <dbReference type="ARBA" id="ARBA00005833"/>
    </source>
</evidence>
<comment type="pathway">
    <text evidence="1">Plant hormone metabolism; auxin biosynthesis.</text>
</comment>
<dbReference type="EMBL" id="JAERRB010000004">
    <property type="protein sequence ID" value="MBL0742180.1"/>
    <property type="molecule type" value="Genomic_DNA"/>
</dbReference>
<reference evidence="8 9" key="1">
    <citation type="submission" date="2021-01" db="EMBL/GenBank/DDBJ databases">
        <title>Chryseolinea sp. Jin1 Genome sequencing and assembly.</title>
        <authorList>
            <person name="Kim I."/>
        </authorList>
    </citation>
    <scope>NUCLEOTIDE SEQUENCE [LARGE SCALE GENOMIC DNA]</scope>
    <source>
        <strain evidence="8 9">Jin1</strain>
    </source>
</reference>
<dbReference type="InterPro" id="IPR002937">
    <property type="entry name" value="Amino_oxidase"/>
</dbReference>
<gene>
    <name evidence="8" type="ORF">JI741_13205</name>
</gene>
<dbReference type="PANTHER" id="PTHR10742:SF410">
    <property type="entry name" value="LYSINE-SPECIFIC HISTONE DEMETHYLASE 2"/>
    <property type="match status" value="1"/>
</dbReference>
<dbReference type="InterPro" id="IPR050281">
    <property type="entry name" value="Flavin_monoamine_oxidase"/>
</dbReference>
<proteinExistence type="inferred from homology"/>
<dbReference type="PRINTS" id="PR00419">
    <property type="entry name" value="ADXRDTASE"/>
</dbReference>
<dbReference type="Gene3D" id="3.90.660.10">
    <property type="match status" value="1"/>
</dbReference>
<organism evidence="8 9">
    <name type="scientific">Chryseolinea lacunae</name>
    <dbReference type="NCBI Taxonomy" id="2801331"/>
    <lineage>
        <taxon>Bacteria</taxon>
        <taxon>Pseudomonadati</taxon>
        <taxon>Bacteroidota</taxon>
        <taxon>Cytophagia</taxon>
        <taxon>Cytophagales</taxon>
        <taxon>Fulvivirgaceae</taxon>
        <taxon>Chryseolinea</taxon>
    </lineage>
</organism>
<sequence length="487" mass="51288">MKRRKAIQQLGLGLTAGLILPGYLSSCKKDDDPQPGTGPSVGIIGGGAAGLYAADILKAKGYTVVIYEASSRLGGRVRSLKSFDKPSTALYLNSPSELSSDYPNELGADVVLGSDSVWGKIISDLKIAAGNLSTGTTDNYLLGGTLTNAATAQADADFVAAQNFFNTLSTYSGGNVSVQQAIEAAGLSHRTHSILNAWIGNKYGTTNDRLSVTALAEGLALRTRNQTLQTLTDNPMQDALLSRFTKVTTDALVNAVVKEINYTSDKVTVSGQNVVTGEPFSAEFDKVIVTVPVSVLKAGNIVFTPSLPSEKSTALSRFDMDATVRVLLDFKINFWGNTSSFLYGGAQSPEYFNNGALRSELTKTLAVTVGGAKGAELSALGKDALPVLMAELDAIYAGKATLNARKDLNDNHIAVIHDWTKEPYIKGGAAYLKPGGTQQDRVALAKSLSDRVFFAGEATDVNGEFGNLNGALLSGERAAQEVIAKLG</sequence>
<keyword evidence="5" id="KW-0073">Auxin biosynthesis</keyword>
<name>A0ABS1KRT2_9BACT</name>
<feature type="domain" description="Amine oxidase" evidence="7">
    <location>
        <begin position="233"/>
        <end position="483"/>
    </location>
</feature>
<evidence type="ECO:0000313" key="8">
    <source>
        <dbReference type="EMBL" id="MBL0742180.1"/>
    </source>
</evidence>
<dbReference type="RefSeq" id="WP_202010143.1">
    <property type="nucleotide sequence ID" value="NZ_JAERRB010000004.1"/>
</dbReference>
<evidence type="ECO:0000256" key="5">
    <source>
        <dbReference type="ARBA" id="ARBA00023070"/>
    </source>
</evidence>
<dbReference type="Gene3D" id="3.50.50.60">
    <property type="entry name" value="FAD/NAD(P)-binding domain"/>
    <property type="match status" value="1"/>
</dbReference>
<dbReference type="SUPFAM" id="SSF51905">
    <property type="entry name" value="FAD/NAD(P)-binding domain"/>
    <property type="match status" value="1"/>
</dbReference>
<dbReference type="Pfam" id="PF01593">
    <property type="entry name" value="Amino_oxidase"/>
    <property type="match status" value="1"/>
</dbReference>
<evidence type="ECO:0000256" key="1">
    <source>
        <dbReference type="ARBA" id="ARBA00004814"/>
    </source>
</evidence>
<keyword evidence="9" id="KW-1185">Reference proteome</keyword>